<dbReference type="AlphaFoldDB" id="A0A942E375"/>
<dbReference type="EMBL" id="JAGWCR010000008">
    <property type="protein sequence ID" value="MBS3650171.1"/>
    <property type="molecule type" value="Genomic_DNA"/>
</dbReference>
<dbReference type="Proteomes" id="UP000680348">
    <property type="component" value="Unassembled WGS sequence"/>
</dbReference>
<dbReference type="Pfam" id="PF22513">
    <property type="entry name" value="FitA-like_RHH"/>
    <property type="match status" value="1"/>
</dbReference>
<gene>
    <name evidence="2" type="ORF">KEU06_16275</name>
</gene>
<dbReference type="RefSeq" id="WP_188255721.1">
    <property type="nucleotide sequence ID" value="NZ_JABVCF010000008.1"/>
</dbReference>
<dbReference type="Gene3D" id="1.10.1220.10">
    <property type="entry name" value="Met repressor-like"/>
    <property type="match status" value="1"/>
</dbReference>
<feature type="domain" description="Antitoxin FitA-like ribbon-helix-helix" evidence="1">
    <location>
        <begin position="2"/>
        <end position="39"/>
    </location>
</feature>
<dbReference type="SUPFAM" id="SSF47598">
    <property type="entry name" value="Ribbon-helix-helix"/>
    <property type="match status" value="1"/>
</dbReference>
<accession>A0A942E375</accession>
<evidence type="ECO:0000259" key="1">
    <source>
        <dbReference type="Pfam" id="PF22513"/>
    </source>
</evidence>
<sequence length="87" mass="9898">MAALTIRNLDEETKQALRLRAAKHGVSMEQEVRLILRKEVLSEGSIPGTGSGENWYRSIRKLVEPHGGFELEIPPRSKKMREPPTFE</sequence>
<dbReference type="InterPro" id="IPR013321">
    <property type="entry name" value="Arc_rbn_hlx_hlx"/>
</dbReference>
<name>A0A942E375_9HYPH</name>
<dbReference type="InterPro" id="IPR053853">
    <property type="entry name" value="FitA-like_RHH"/>
</dbReference>
<comment type="caution">
    <text evidence="2">The sequence shown here is derived from an EMBL/GenBank/DDBJ whole genome shotgun (WGS) entry which is preliminary data.</text>
</comment>
<reference evidence="2" key="1">
    <citation type="submission" date="2021-04" db="EMBL/GenBank/DDBJ databases">
        <title>Pseudaminobacter soli sp. nov., isolated from paddy soil contaminated by heavy metals.</title>
        <authorList>
            <person name="Zhang K."/>
        </authorList>
    </citation>
    <scope>NUCLEOTIDE SEQUENCE</scope>
    <source>
        <strain evidence="2">19-2017</strain>
    </source>
</reference>
<keyword evidence="3" id="KW-1185">Reference proteome</keyword>
<dbReference type="InterPro" id="IPR010985">
    <property type="entry name" value="Ribbon_hlx_hlx"/>
</dbReference>
<evidence type="ECO:0000313" key="3">
    <source>
        <dbReference type="Proteomes" id="UP000680348"/>
    </source>
</evidence>
<organism evidence="2 3">
    <name type="scientific">Pseudaminobacter soli</name>
    <name type="common">ex Zhang et al. 2022</name>
    <dbReference type="NCBI Taxonomy" id="2831468"/>
    <lineage>
        <taxon>Bacteria</taxon>
        <taxon>Pseudomonadati</taxon>
        <taxon>Pseudomonadota</taxon>
        <taxon>Alphaproteobacteria</taxon>
        <taxon>Hyphomicrobiales</taxon>
        <taxon>Phyllobacteriaceae</taxon>
        <taxon>Pseudaminobacter</taxon>
    </lineage>
</organism>
<proteinExistence type="predicted"/>
<dbReference type="GO" id="GO:0006355">
    <property type="term" value="P:regulation of DNA-templated transcription"/>
    <property type="evidence" value="ECO:0007669"/>
    <property type="project" value="InterPro"/>
</dbReference>
<protein>
    <submittedName>
        <fullName evidence="2">Plasmid stabilization protein</fullName>
    </submittedName>
</protein>
<evidence type="ECO:0000313" key="2">
    <source>
        <dbReference type="EMBL" id="MBS3650171.1"/>
    </source>
</evidence>